<protein>
    <submittedName>
        <fullName evidence="1">Uncharacterized protein</fullName>
    </submittedName>
</protein>
<gene>
    <name evidence="1" type="ORF">CCMSSC00406_0005641</name>
</gene>
<reference evidence="1 2" key="1">
    <citation type="journal article" date="2021" name="Appl. Environ. Microbiol.">
        <title>Genetic linkage and physical mapping for an oyster mushroom Pleurotus cornucopiae and QTL analysis for the trait cap color.</title>
        <authorList>
            <person name="Zhang Y."/>
            <person name="Gao W."/>
            <person name="Sonnenberg A."/>
            <person name="Chen Q."/>
            <person name="Zhang J."/>
            <person name="Huang C."/>
        </authorList>
    </citation>
    <scope>NUCLEOTIDE SEQUENCE [LARGE SCALE GENOMIC DNA]</scope>
    <source>
        <strain evidence="1">CCMSSC00406</strain>
    </source>
</reference>
<dbReference type="Proteomes" id="UP000824881">
    <property type="component" value="Unassembled WGS sequence"/>
</dbReference>
<comment type="caution">
    <text evidence="1">The sequence shown here is derived from an EMBL/GenBank/DDBJ whole genome shotgun (WGS) entry which is preliminary data.</text>
</comment>
<organism evidence="1 2">
    <name type="scientific">Pleurotus cornucopiae</name>
    <name type="common">Cornucopia mushroom</name>
    <dbReference type="NCBI Taxonomy" id="5321"/>
    <lineage>
        <taxon>Eukaryota</taxon>
        <taxon>Fungi</taxon>
        <taxon>Dikarya</taxon>
        <taxon>Basidiomycota</taxon>
        <taxon>Agaricomycotina</taxon>
        <taxon>Agaricomycetes</taxon>
        <taxon>Agaricomycetidae</taxon>
        <taxon>Agaricales</taxon>
        <taxon>Pleurotineae</taxon>
        <taxon>Pleurotaceae</taxon>
        <taxon>Pleurotus</taxon>
    </lineage>
</organism>
<evidence type="ECO:0000313" key="1">
    <source>
        <dbReference type="EMBL" id="KAG9221728.1"/>
    </source>
</evidence>
<proteinExistence type="predicted"/>
<name>A0ACB7IW35_PLECO</name>
<keyword evidence="2" id="KW-1185">Reference proteome</keyword>
<evidence type="ECO:0000313" key="2">
    <source>
        <dbReference type="Proteomes" id="UP000824881"/>
    </source>
</evidence>
<accession>A0ACB7IW35</accession>
<dbReference type="EMBL" id="WQMT02000006">
    <property type="protein sequence ID" value="KAG9221728.1"/>
    <property type="molecule type" value="Genomic_DNA"/>
</dbReference>
<sequence>MAKAFFFIAVSCVLAFCDVVLAASRTSPPSGAIIVRAGTTTSGEFSTINAALASLPNDSSARSIFIFPGTYSGQVTSITRPGPLTIYGYTTDTNSYTANVVTITAGVPASTAGSNDASGTIRIHKNDFKMYNVNVKNSFGQGSQAIAISNYGSRAGLYACGFYGFQDTLYSNQGTQVYLKGYIEGAVDFIFGRLGQAYFGGNTIAVSSKGWITASGREADNAAIYVLNANRIILAPNAASNTAGNVYLGRPWGAFAKVIYTNNVVTLPLNPAIWSVWNTGDERTSNILFAEYNTTGSGVANAQRPSFATVLSQSQANGYTIATAYIVYDEFCAAETYNKITNDLQSTRVYQMVRDLFTRFFFSSQKYHFIMTNPATGIHQNVVPSEVGWQFVPQYYTFVNEQPNRLHCFYTKTSTFIHGTEGEDGKPCFGQQEIHNKITSIGFQDCKVFIHSVDAQASANGGIIIQVIGEMSNRGEPWRKFVQTFFLAEQPNGYFVLNDIFRFLKEDTVEDSDDAAPGEATPASAPSSVPTSEPAAQQEEQPVVQLPAAAPTDVAEPTWSAVNASYADEPKPEEIREPSPAPPAPAPVEEASPSPAPSPAPVPAEVVPPKVNGVSEHHPEPTPAPAVVEKSPTPPPAQPEPPVVEVPSPVPPAAAPPPAQAPPSPAPPTRAPPPQQQPPAPTPAPAPPQPKTWANLAAANSKKWGSAVAQEVRGTTEVLAPVATPSPGPANGAQSPITPSRGGPPHQYQRGPKGDPTSILASITTPSCFVKGVIDLVSQATLSQVLTTRFGPIKEVEVVHSKACAFIEFQSVDSARKAILASLPYSQGGEGGIRIDVGTDSPVRINVETKKERGDRPVSRGRGGGMGNGDRGGYGGGYENRGDRGGYRGRGSIRGRGAPAGGK</sequence>